<feature type="compositionally biased region" description="Basic and acidic residues" evidence="1">
    <location>
        <begin position="142"/>
        <end position="160"/>
    </location>
</feature>
<feature type="region of interest" description="Disordered" evidence="1">
    <location>
        <begin position="22"/>
        <end position="84"/>
    </location>
</feature>
<organism evidence="2 3">
    <name type="scientific">Rangifer tarandus platyrhynchus</name>
    <name type="common">Svalbard reindeer</name>
    <dbReference type="NCBI Taxonomy" id="3082113"/>
    <lineage>
        <taxon>Eukaryota</taxon>
        <taxon>Metazoa</taxon>
        <taxon>Chordata</taxon>
        <taxon>Craniata</taxon>
        <taxon>Vertebrata</taxon>
        <taxon>Euteleostomi</taxon>
        <taxon>Mammalia</taxon>
        <taxon>Eutheria</taxon>
        <taxon>Laurasiatheria</taxon>
        <taxon>Artiodactyla</taxon>
        <taxon>Ruminantia</taxon>
        <taxon>Pecora</taxon>
        <taxon>Cervidae</taxon>
        <taxon>Odocoileinae</taxon>
        <taxon>Rangifer</taxon>
    </lineage>
</organism>
<reference evidence="2" key="1">
    <citation type="submission" date="2023-04" db="EMBL/GenBank/DDBJ databases">
        <authorList>
            <consortium name="ELIXIR-Norway"/>
        </authorList>
    </citation>
    <scope>NUCLEOTIDE SEQUENCE [LARGE SCALE GENOMIC DNA]</scope>
</reference>
<gene>
    <name evidence="2" type="ORF">MRATA1EN1_LOCUS8019</name>
</gene>
<keyword evidence="3" id="KW-1185">Reference proteome</keyword>
<sequence length="321" mass="33965">MPGHRFSQGKTGCKQAIPARLKQASRWEPGAKGAKGAKDPACRGLPPQSPGWVLSGHARSSRAVTGDVGTTMAPGRESAEGLSRRDSLRRRLGWIWGDAPKDGLSWVTEDSVDGGTEGLGLKMRLVQSVKQDRRVGLTGRGGRAEGKGGRAKDWIDERAEGPSPKGSLGTQGRRISGISPAPKTRPTWFLASAWSYRAGSGGVSRPAGVALQPGTSSRPPSLRQLGNARSSPAAVAPMVRSELPSCRPLGWPVFRPAGPVRVLAHLPAPSALSAASHAQCFPARAAAELPPWPRLLRPAPRPFCRRSGWAVLEPRKPSRAA</sequence>
<protein>
    <submittedName>
        <fullName evidence="2">Uncharacterized protein</fullName>
    </submittedName>
</protein>
<evidence type="ECO:0000256" key="1">
    <source>
        <dbReference type="SAM" id="MobiDB-lite"/>
    </source>
</evidence>
<evidence type="ECO:0000313" key="2">
    <source>
        <dbReference type="EMBL" id="CAI9159057.1"/>
    </source>
</evidence>
<accession>A0ABN8YEQ2</accession>
<dbReference type="EMBL" id="OX459954">
    <property type="protein sequence ID" value="CAI9159057.1"/>
    <property type="molecule type" value="Genomic_DNA"/>
</dbReference>
<evidence type="ECO:0000313" key="3">
    <source>
        <dbReference type="Proteomes" id="UP001176941"/>
    </source>
</evidence>
<feature type="region of interest" description="Disordered" evidence="1">
    <location>
        <begin position="204"/>
        <end position="233"/>
    </location>
</feature>
<dbReference type="Proteomes" id="UP001176941">
    <property type="component" value="Chromosome 18"/>
</dbReference>
<name>A0ABN8YEQ2_RANTA</name>
<proteinExistence type="predicted"/>
<feature type="region of interest" description="Disordered" evidence="1">
    <location>
        <begin position="136"/>
        <end position="181"/>
    </location>
</feature>